<name>A0A419W7P9_9BACT</name>
<keyword evidence="3" id="KW-1185">Reference proteome</keyword>
<keyword evidence="1" id="KW-1133">Transmembrane helix</keyword>
<protein>
    <submittedName>
        <fullName evidence="2">Uncharacterized protein</fullName>
    </submittedName>
</protein>
<comment type="caution">
    <text evidence="2">The sequence shown here is derived from an EMBL/GenBank/DDBJ whole genome shotgun (WGS) entry which is preliminary data.</text>
</comment>
<keyword evidence="1" id="KW-0472">Membrane</keyword>
<evidence type="ECO:0000256" key="1">
    <source>
        <dbReference type="SAM" id="Phobius"/>
    </source>
</evidence>
<reference evidence="2 3" key="1">
    <citation type="submission" date="2018-09" db="EMBL/GenBank/DDBJ databases">
        <title>Genomic Encyclopedia of Archaeal and Bacterial Type Strains, Phase II (KMG-II): from individual species to whole genera.</title>
        <authorList>
            <person name="Goeker M."/>
        </authorList>
    </citation>
    <scope>NUCLEOTIDE SEQUENCE [LARGE SCALE GENOMIC DNA]</scope>
    <source>
        <strain evidence="2 3">DSM 27148</strain>
    </source>
</reference>
<dbReference type="OrthoDB" id="9973019at2"/>
<accession>A0A419W7P9</accession>
<evidence type="ECO:0000313" key="3">
    <source>
        <dbReference type="Proteomes" id="UP000283387"/>
    </source>
</evidence>
<keyword evidence="1" id="KW-0812">Transmembrane</keyword>
<organism evidence="2 3">
    <name type="scientific">Mangrovibacterium diazotrophicum</name>
    <dbReference type="NCBI Taxonomy" id="1261403"/>
    <lineage>
        <taxon>Bacteria</taxon>
        <taxon>Pseudomonadati</taxon>
        <taxon>Bacteroidota</taxon>
        <taxon>Bacteroidia</taxon>
        <taxon>Marinilabiliales</taxon>
        <taxon>Prolixibacteraceae</taxon>
        <taxon>Mangrovibacterium</taxon>
    </lineage>
</organism>
<proteinExistence type="predicted"/>
<feature type="transmembrane region" description="Helical" evidence="1">
    <location>
        <begin position="177"/>
        <end position="194"/>
    </location>
</feature>
<evidence type="ECO:0000313" key="2">
    <source>
        <dbReference type="EMBL" id="RKD91476.1"/>
    </source>
</evidence>
<dbReference type="Proteomes" id="UP000283387">
    <property type="component" value="Unassembled WGS sequence"/>
</dbReference>
<dbReference type="AlphaFoldDB" id="A0A419W7P9"/>
<feature type="transmembrane region" description="Helical" evidence="1">
    <location>
        <begin position="44"/>
        <end position="65"/>
    </location>
</feature>
<sequence length="221" mass="25160">MLAILFILGALLAIMFALLIAFGGWVCTILLSKAISSCFSPRPVHHLLCFGVAVISFVCLQVFFFSQKGIKYLNQSEQIVESLVTSNESYLNQLTEVAFHGETQDELYTSQMLVSLCTDLQEQYPILGRFIDAETLSEDSYLASQLRKVVKGRENVNATVLVRFFSKSIVHQLKRPLVKTCWISIIIFLLFQLLQNFVVLRRAYKSQAFTSNYQFSESSEW</sequence>
<gene>
    <name evidence="2" type="ORF">BC643_1832</name>
</gene>
<dbReference type="RefSeq" id="WP_147377182.1">
    <property type="nucleotide sequence ID" value="NZ_RAPN01000001.1"/>
</dbReference>
<dbReference type="EMBL" id="RAPN01000001">
    <property type="protein sequence ID" value="RKD91476.1"/>
    <property type="molecule type" value="Genomic_DNA"/>
</dbReference>